<proteinExistence type="predicted"/>
<dbReference type="Proteomes" id="UP001221838">
    <property type="component" value="Unassembled WGS sequence"/>
</dbReference>
<keyword evidence="2" id="KW-1185">Reference proteome</keyword>
<evidence type="ECO:0000313" key="1">
    <source>
        <dbReference type="EMBL" id="MDC0712600.1"/>
    </source>
</evidence>
<organism evidence="1 2">
    <name type="scientific">Stigmatella ashevillensis</name>
    <dbReference type="NCBI Taxonomy" id="2995309"/>
    <lineage>
        <taxon>Bacteria</taxon>
        <taxon>Pseudomonadati</taxon>
        <taxon>Myxococcota</taxon>
        <taxon>Myxococcia</taxon>
        <taxon>Myxococcales</taxon>
        <taxon>Cystobacterineae</taxon>
        <taxon>Archangiaceae</taxon>
        <taxon>Stigmatella</taxon>
    </lineage>
</organism>
<comment type="caution">
    <text evidence="1">The sequence shown here is derived from an EMBL/GenBank/DDBJ whole genome shotgun (WGS) entry which is preliminary data.</text>
</comment>
<sequence>MNVRGQVASGRVASKAQPNACFAGMRYFGVDEANRMVPLLNRTFERVRPWATRAQEIYKELESLRSQGKRDAFTETLQEQHTALLERIRAELQPLQEMGIEVKAADGLVDFHALLSERTVYLCWRYGETSVGYWHELETGIAGRQRIEDPDAFAPTYLS</sequence>
<dbReference type="InterPro" id="IPR018699">
    <property type="entry name" value="DUF2203"/>
</dbReference>
<dbReference type="Pfam" id="PF09969">
    <property type="entry name" value="DUF2203"/>
    <property type="match status" value="1"/>
</dbReference>
<accession>A0ABT5DG05</accession>
<dbReference type="EMBL" id="JAQNDM010000002">
    <property type="protein sequence ID" value="MDC0712600.1"/>
    <property type="molecule type" value="Genomic_DNA"/>
</dbReference>
<protein>
    <submittedName>
        <fullName evidence="1">DUF2203 domain-containing protein</fullName>
    </submittedName>
</protein>
<evidence type="ECO:0000313" key="2">
    <source>
        <dbReference type="Proteomes" id="UP001221838"/>
    </source>
</evidence>
<name>A0ABT5DG05_9BACT</name>
<gene>
    <name evidence="1" type="ORF">POL68_29320</name>
</gene>
<reference evidence="1 2" key="1">
    <citation type="submission" date="2022-11" db="EMBL/GenBank/DDBJ databases">
        <title>Minimal conservation of predation-associated metabolite biosynthetic gene clusters underscores biosynthetic potential of Myxococcota including descriptions for ten novel species: Archangium lansinium sp. nov., Myxococcus landrumus sp. nov., Nannocystis bai.</title>
        <authorList>
            <person name="Ahearne A."/>
            <person name="Stevens C."/>
            <person name="Dowd S."/>
        </authorList>
    </citation>
    <scope>NUCLEOTIDE SEQUENCE [LARGE SCALE GENOMIC DNA]</scope>
    <source>
        <strain evidence="1 2">NCWAL01</strain>
    </source>
</reference>